<dbReference type="Proteomes" id="UP000298663">
    <property type="component" value="Unassembled WGS sequence"/>
</dbReference>
<organism evidence="1 2">
    <name type="scientific">Steinernema carpocapsae</name>
    <name type="common">Entomopathogenic nematode</name>
    <dbReference type="NCBI Taxonomy" id="34508"/>
    <lineage>
        <taxon>Eukaryota</taxon>
        <taxon>Metazoa</taxon>
        <taxon>Ecdysozoa</taxon>
        <taxon>Nematoda</taxon>
        <taxon>Chromadorea</taxon>
        <taxon>Rhabditida</taxon>
        <taxon>Tylenchina</taxon>
        <taxon>Panagrolaimomorpha</taxon>
        <taxon>Strongyloidoidea</taxon>
        <taxon>Steinernematidae</taxon>
        <taxon>Steinernema</taxon>
    </lineage>
</organism>
<dbReference type="EMBL" id="AZBU02000010">
    <property type="protein sequence ID" value="TKR62893.1"/>
    <property type="molecule type" value="Genomic_DNA"/>
</dbReference>
<protein>
    <submittedName>
        <fullName evidence="1">Uncharacterized protein</fullName>
    </submittedName>
</protein>
<evidence type="ECO:0000313" key="2">
    <source>
        <dbReference type="Proteomes" id="UP000298663"/>
    </source>
</evidence>
<reference evidence="1 2" key="1">
    <citation type="journal article" date="2015" name="Genome Biol.">
        <title>Comparative genomics of Steinernema reveals deeply conserved gene regulatory networks.</title>
        <authorList>
            <person name="Dillman A.R."/>
            <person name="Macchietto M."/>
            <person name="Porter C.F."/>
            <person name="Rogers A."/>
            <person name="Williams B."/>
            <person name="Antoshechkin I."/>
            <person name="Lee M.M."/>
            <person name="Goodwin Z."/>
            <person name="Lu X."/>
            <person name="Lewis E.E."/>
            <person name="Goodrich-Blair H."/>
            <person name="Stock S.P."/>
            <person name="Adams B.J."/>
            <person name="Sternberg P.W."/>
            <person name="Mortazavi A."/>
        </authorList>
    </citation>
    <scope>NUCLEOTIDE SEQUENCE [LARGE SCALE GENOMIC DNA]</scope>
    <source>
        <strain evidence="1 2">ALL</strain>
    </source>
</reference>
<sequence length="79" mass="9321">MTCSCCVWILNITNFLAEKEIDTFANLNKKKRTFQVNVTEGVQILSTELQFRLDNHVKMYVKLVRMDTNIHIASKFLRR</sequence>
<accession>A0A4U5M3D0</accession>
<name>A0A4U5M3D0_STECR</name>
<reference evidence="1 2" key="2">
    <citation type="journal article" date="2019" name="G3 (Bethesda)">
        <title>Hybrid Assembly of the Genome of the Entomopathogenic Nematode Steinernema carpocapsae Identifies the X-Chromosome.</title>
        <authorList>
            <person name="Serra L."/>
            <person name="Macchietto M."/>
            <person name="Macias-Munoz A."/>
            <person name="McGill C.J."/>
            <person name="Rodriguez I.M."/>
            <person name="Rodriguez B."/>
            <person name="Murad R."/>
            <person name="Mortazavi A."/>
        </authorList>
    </citation>
    <scope>NUCLEOTIDE SEQUENCE [LARGE SCALE GENOMIC DNA]</scope>
    <source>
        <strain evidence="1 2">ALL</strain>
    </source>
</reference>
<evidence type="ECO:0000313" key="1">
    <source>
        <dbReference type="EMBL" id="TKR62893.1"/>
    </source>
</evidence>
<dbReference type="AlphaFoldDB" id="A0A4U5M3D0"/>
<keyword evidence="2" id="KW-1185">Reference proteome</keyword>
<comment type="caution">
    <text evidence="1">The sequence shown here is derived from an EMBL/GenBank/DDBJ whole genome shotgun (WGS) entry which is preliminary data.</text>
</comment>
<proteinExistence type="predicted"/>
<gene>
    <name evidence="1" type="ORF">L596_026795</name>
</gene>